<proteinExistence type="predicted"/>
<sequence length="141" mass="14744">MKILKSSIAIPAALAMLLTSAGAVRSQPIQITPGFQPDPMVVTGTSGGSQSGKGCGMTGATPNHVVRLDNNFNYLRFSLQSTGQPTLLIESPSGNSCLQADSFSGGTIQAPGYWEKGTYSIYIGDRAGGQNPYTLSITQTR</sequence>
<feature type="signal peptide" evidence="2">
    <location>
        <begin position="1"/>
        <end position="21"/>
    </location>
</feature>
<accession>A0A951PLC3</accession>
<evidence type="ECO:0000313" key="4">
    <source>
        <dbReference type="Proteomes" id="UP000753908"/>
    </source>
</evidence>
<feature type="compositionally biased region" description="Gly residues" evidence="1">
    <location>
        <begin position="45"/>
        <end position="54"/>
    </location>
</feature>
<feature type="region of interest" description="Disordered" evidence="1">
    <location>
        <begin position="35"/>
        <end position="54"/>
    </location>
</feature>
<comment type="caution">
    <text evidence="3">The sequence shown here is derived from an EMBL/GenBank/DDBJ whole genome shotgun (WGS) entry which is preliminary data.</text>
</comment>
<dbReference type="EMBL" id="JAHHIF010000014">
    <property type="protein sequence ID" value="MBW4545381.1"/>
    <property type="molecule type" value="Genomic_DNA"/>
</dbReference>
<reference evidence="3" key="1">
    <citation type="submission" date="2021-05" db="EMBL/GenBank/DDBJ databases">
        <authorList>
            <person name="Pietrasiak N."/>
            <person name="Ward R."/>
            <person name="Stajich J.E."/>
            <person name="Kurbessoian T."/>
        </authorList>
    </citation>
    <scope>NUCLEOTIDE SEQUENCE</scope>
    <source>
        <strain evidence="3">CPER-KK1</strain>
    </source>
</reference>
<feature type="chain" id="PRO_5037371269" evidence="2">
    <location>
        <begin position="22"/>
        <end position="141"/>
    </location>
</feature>
<gene>
    <name evidence="3" type="ORF">KME25_13175</name>
</gene>
<dbReference type="Proteomes" id="UP000753908">
    <property type="component" value="Unassembled WGS sequence"/>
</dbReference>
<name>A0A951PLC3_9CYAN</name>
<protein>
    <submittedName>
        <fullName evidence="3">Uncharacterized protein</fullName>
    </submittedName>
</protein>
<dbReference type="AlphaFoldDB" id="A0A951PLC3"/>
<evidence type="ECO:0000256" key="1">
    <source>
        <dbReference type="SAM" id="MobiDB-lite"/>
    </source>
</evidence>
<reference evidence="3" key="2">
    <citation type="journal article" date="2022" name="Microbiol. Resour. Announc.">
        <title>Metagenome Sequencing to Explore Phylogenomics of Terrestrial Cyanobacteria.</title>
        <authorList>
            <person name="Ward R.D."/>
            <person name="Stajich J.E."/>
            <person name="Johansen J.R."/>
            <person name="Huntemann M."/>
            <person name="Clum A."/>
            <person name="Foster B."/>
            <person name="Foster B."/>
            <person name="Roux S."/>
            <person name="Palaniappan K."/>
            <person name="Varghese N."/>
            <person name="Mukherjee S."/>
            <person name="Reddy T.B.K."/>
            <person name="Daum C."/>
            <person name="Copeland A."/>
            <person name="Chen I.A."/>
            <person name="Ivanova N.N."/>
            <person name="Kyrpides N.C."/>
            <person name="Shapiro N."/>
            <person name="Eloe-Fadrosh E.A."/>
            <person name="Pietrasiak N."/>
        </authorList>
    </citation>
    <scope>NUCLEOTIDE SEQUENCE</scope>
    <source>
        <strain evidence="3">CPER-KK1</strain>
    </source>
</reference>
<evidence type="ECO:0000313" key="3">
    <source>
        <dbReference type="EMBL" id="MBW4545381.1"/>
    </source>
</evidence>
<evidence type="ECO:0000256" key="2">
    <source>
        <dbReference type="SAM" id="SignalP"/>
    </source>
</evidence>
<keyword evidence="2" id="KW-0732">Signal</keyword>
<organism evidence="3 4">
    <name type="scientific">Symplocastrum torsivum CPER-KK1</name>
    <dbReference type="NCBI Taxonomy" id="450513"/>
    <lineage>
        <taxon>Bacteria</taxon>
        <taxon>Bacillati</taxon>
        <taxon>Cyanobacteriota</taxon>
        <taxon>Cyanophyceae</taxon>
        <taxon>Oscillatoriophycideae</taxon>
        <taxon>Oscillatoriales</taxon>
        <taxon>Microcoleaceae</taxon>
        <taxon>Symplocastrum</taxon>
    </lineage>
</organism>